<dbReference type="Proteomes" id="UP000444721">
    <property type="component" value="Unassembled WGS sequence"/>
</dbReference>
<dbReference type="GO" id="GO:0005524">
    <property type="term" value="F:ATP binding"/>
    <property type="evidence" value="ECO:0007669"/>
    <property type="project" value="InterPro"/>
</dbReference>
<dbReference type="PROSITE" id="PS50011">
    <property type="entry name" value="PROTEIN_KINASE_DOM"/>
    <property type="match status" value="1"/>
</dbReference>
<dbReference type="AlphaFoldDB" id="A0A6A5BVE7"/>
<reference evidence="2 3" key="1">
    <citation type="journal article" date="2019" name="Sci. Rep.">
        <title>Nanopore sequencing improves the draft genome of the human pathogenic amoeba Naegleria fowleri.</title>
        <authorList>
            <person name="Liechti N."/>
            <person name="Schurch N."/>
            <person name="Bruggmann R."/>
            <person name="Wittwer M."/>
        </authorList>
    </citation>
    <scope>NUCLEOTIDE SEQUENCE [LARGE SCALE GENOMIC DNA]</scope>
    <source>
        <strain evidence="2 3">ATCC 30894</strain>
    </source>
</reference>
<evidence type="ECO:0000259" key="1">
    <source>
        <dbReference type="PROSITE" id="PS50011"/>
    </source>
</evidence>
<dbReference type="VEuPathDB" id="AmoebaDB:FDP41_002442"/>
<dbReference type="EMBL" id="VFQX01000029">
    <property type="protein sequence ID" value="KAF0978622.1"/>
    <property type="molecule type" value="Genomic_DNA"/>
</dbReference>
<comment type="caution">
    <text evidence="2">The sequence shown here is derived from an EMBL/GenBank/DDBJ whole genome shotgun (WGS) entry which is preliminary data.</text>
</comment>
<accession>A0A6A5BVE7</accession>
<dbReference type="VEuPathDB" id="AmoebaDB:NF0006630"/>
<feature type="domain" description="Protein kinase" evidence="1">
    <location>
        <begin position="85"/>
        <end position="420"/>
    </location>
</feature>
<dbReference type="RefSeq" id="XP_044563335.1">
    <property type="nucleotide sequence ID" value="XM_044705637.1"/>
</dbReference>
<dbReference type="InterPro" id="IPR011009">
    <property type="entry name" value="Kinase-like_dom_sf"/>
</dbReference>
<dbReference type="Gene3D" id="1.10.510.10">
    <property type="entry name" value="Transferase(Phosphotransferase) domain 1"/>
    <property type="match status" value="1"/>
</dbReference>
<evidence type="ECO:0000313" key="2">
    <source>
        <dbReference type="EMBL" id="KAF0978622.1"/>
    </source>
</evidence>
<dbReference type="VEuPathDB" id="AmoebaDB:NfTy_041630"/>
<dbReference type="OrthoDB" id="10255351at2759"/>
<dbReference type="Pfam" id="PF00069">
    <property type="entry name" value="Pkinase"/>
    <property type="match status" value="1"/>
</dbReference>
<dbReference type="SMART" id="SM00220">
    <property type="entry name" value="S_TKc"/>
    <property type="match status" value="1"/>
</dbReference>
<protein>
    <recommendedName>
        <fullName evidence="1">Protein kinase domain-containing protein</fullName>
    </recommendedName>
</protein>
<dbReference type="InterPro" id="IPR053083">
    <property type="entry name" value="TF_kinase-domain_protein"/>
</dbReference>
<keyword evidence="3" id="KW-1185">Reference proteome</keyword>
<dbReference type="GeneID" id="68109660"/>
<organism evidence="2 3">
    <name type="scientific">Naegleria fowleri</name>
    <name type="common">Brain eating amoeba</name>
    <dbReference type="NCBI Taxonomy" id="5763"/>
    <lineage>
        <taxon>Eukaryota</taxon>
        <taxon>Discoba</taxon>
        <taxon>Heterolobosea</taxon>
        <taxon>Tetramitia</taxon>
        <taxon>Eutetramitia</taxon>
        <taxon>Vahlkampfiidae</taxon>
        <taxon>Naegleria</taxon>
    </lineage>
</organism>
<gene>
    <name evidence="2" type="ORF">FDP41_002442</name>
</gene>
<name>A0A6A5BVE7_NAEFO</name>
<dbReference type="SUPFAM" id="SSF56112">
    <property type="entry name" value="Protein kinase-like (PK-like)"/>
    <property type="match status" value="1"/>
</dbReference>
<dbReference type="InterPro" id="IPR000719">
    <property type="entry name" value="Prot_kinase_dom"/>
</dbReference>
<dbReference type="OMA" id="GIHIHTM"/>
<sequence>MQRPTILNTPTLSSFNVPSFDLSKRRVEKGLVNPEKMEHGTPFNDHSLQAIPANNFENNSYMMMTMPSFQEASFRRDRYQKIAEIQNFNASGVGSTNSYLWPSFVKFFQARDFKMGEYKTIIEVDCRKAENPSSFLMYFMSQFNMYSHKNLIPILDTYMTKTSCCFVTPFYPQGNLLRLVKTRLEKQKFLKSQTILKYFSQLLDALSYLHNTLNTTMYGCISLENIFLDETLENVFLGYVGIHIHTMNLYLNTFFKQAESSLLEVANLVSKPKQEEDAQDLFSYNVDHEIKSLFGNTQPTNTMNVRPNQNEMNGWKLLDIYALGVVMFQIMSLTMEMSSEDPLSQDLEKNSLQFSHTYQLIKTLQQQQNFSDEELSYWKEYIRNKVGRIYHNRNLANLIIDMLNIGQSRLTADQCARQLLNVQPEEDDDDENTP</sequence>
<evidence type="ECO:0000313" key="3">
    <source>
        <dbReference type="Proteomes" id="UP000444721"/>
    </source>
</evidence>
<dbReference type="PANTHER" id="PTHR44305:SF2">
    <property type="entry name" value="SI:DKEY-192D15.2"/>
    <property type="match status" value="1"/>
</dbReference>
<dbReference type="PANTHER" id="PTHR44305">
    <property type="entry name" value="SI:DKEY-192D15.2-RELATED"/>
    <property type="match status" value="1"/>
</dbReference>
<proteinExistence type="predicted"/>
<dbReference type="GO" id="GO:0004672">
    <property type="term" value="F:protein kinase activity"/>
    <property type="evidence" value="ECO:0007669"/>
    <property type="project" value="InterPro"/>
</dbReference>